<evidence type="ECO:0000313" key="3">
    <source>
        <dbReference type="Proteomes" id="UP000253941"/>
    </source>
</evidence>
<dbReference type="EMBL" id="QPMH01000020">
    <property type="protein sequence ID" value="RDD60762.1"/>
    <property type="molecule type" value="Genomic_DNA"/>
</dbReference>
<dbReference type="AlphaFoldDB" id="A0A369T7B6"/>
<sequence length="164" mass="17259">MDALTTEEMSQATDDGPSPPHRGASYSVESALSGIGSKKLDAPRMAAAVCEVHPEYMDNRLGEVVPTLRDLEKGEPKGADAWIAEVDRLVEPRAAQVIDTPMLVFGLALLDGGVFRVLHNASLIDPLVETLVHAKPSSDGQTGTGSSESAAPAGKSAKTKRRAK</sequence>
<feature type="region of interest" description="Disordered" evidence="1">
    <location>
        <begin position="135"/>
        <end position="164"/>
    </location>
</feature>
<dbReference type="RefSeq" id="WP_114583290.1">
    <property type="nucleotide sequence ID" value="NZ_QPMH01000020.1"/>
</dbReference>
<feature type="compositionally biased region" description="Polar residues" evidence="1">
    <location>
        <begin position="138"/>
        <end position="149"/>
    </location>
</feature>
<proteinExistence type="predicted"/>
<organism evidence="2 3">
    <name type="scientific">Ferruginivarius sediminum</name>
    <dbReference type="NCBI Taxonomy" id="2661937"/>
    <lineage>
        <taxon>Bacteria</taxon>
        <taxon>Pseudomonadati</taxon>
        <taxon>Pseudomonadota</taxon>
        <taxon>Alphaproteobacteria</taxon>
        <taxon>Rhodospirillales</taxon>
        <taxon>Rhodospirillaceae</taxon>
        <taxon>Ferruginivarius</taxon>
    </lineage>
</organism>
<dbReference type="Proteomes" id="UP000253941">
    <property type="component" value="Unassembled WGS sequence"/>
</dbReference>
<gene>
    <name evidence="2" type="ORF">DRB17_16320</name>
</gene>
<reference evidence="2 3" key="1">
    <citation type="submission" date="2018-07" db="EMBL/GenBank/DDBJ databases">
        <title>Venubactetium sediminum gen. nov., sp. nov., isolated from a marine solar saltern.</title>
        <authorList>
            <person name="Wang S."/>
        </authorList>
    </citation>
    <scope>NUCLEOTIDE SEQUENCE [LARGE SCALE GENOMIC DNA]</scope>
    <source>
        <strain evidence="2 3">WD2A32</strain>
    </source>
</reference>
<keyword evidence="3" id="KW-1185">Reference proteome</keyword>
<comment type="caution">
    <text evidence="2">The sequence shown here is derived from an EMBL/GenBank/DDBJ whole genome shotgun (WGS) entry which is preliminary data.</text>
</comment>
<protein>
    <submittedName>
        <fullName evidence="2">Uncharacterized protein</fullName>
    </submittedName>
</protein>
<accession>A0A369T7B6</accession>
<evidence type="ECO:0000256" key="1">
    <source>
        <dbReference type="SAM" id="MobiDB-lite"/>
    </source>
</evidence>
<name>A0A369T7B6_9PROT</name>
<feature type="region of interest" description="Disordered" evidence="1">
    <location>
        <begin position="1"/>
        <end position="28"/>
    </location>
</feature>
<evidence type="ECO:0000313" key="2">
    <source>
        <dbReference type="EMBL" id="RDD60762.1"/>
    </source>
</evidence>